<keyword evidence="5" id="KW-1185">Reference proteome</keyword>
<comment type="similarity">
    <text evidence="1">Belongs to the short-chain dehydrogenases/reductases (SDR) family.</text>
</comment>
<dbReference type="EC" id="1.-.-.-" evidence="4"/>
<sequence length="255" mass="26013">MTSLAGAKVLVVGASSGIGRQIGLQAGAAGASVAFLARRRAQLDDAVAATPGTGHIAVACDVRDEAQCVDAVAAAADALGGLDHLVYATAIDVLIRLADAGPDTWSDTFATNVFGAASITRAALPRLKAAKGRAVYLSASSVPRPLPGMGVYAASKAALETMVTSWQHEHPDLAFTTVRIGSVLGTGVTDSWSHELLGELAAEWGTGGYLHANGPGGALTVEQAAAAVLAVLTNPAWLREVTAVSDPGRENYRFE</sequence>
<organism evidence="4 5">
    <name type="scientific">[Mycobacterium] kokjensenii</name>
    <dbReference type="NCBI Taxonomy" id="3064287"/>
    <lineage>
        <taxon>Bacteria</taxon>
        <taxon>Bacillati</taxon>
        <taxon>Actinomycetota</taxon>
        <taxon>Actinomycetes</taxon>
        <taxon>Mycobacteriales</taxon>
        <taxon>Mycobacteriaceae</taxon>
        <taxon>Mycolicibacter</taxon>
    </lineage>
</organism>
<dbReference type="PANTHER" id="PTHR43391">
    <property type="entry name" value="RETINOL DEHYDROGENASE-RELATED"/>
    <property type="match status" value="1"/>
</dbReference>
<dbReference type="CDD" id="cd05233">
    <property type="entry name" value="SDR_c"/>
    <property type="match status" value="1"/>
</dbReference>
<dbReference type="InterPro" id="IPR036291">
    <property type="entry name" value="NAD(P)-bd_dom_sf"/>
</dbReference>
<proteinExistence type="inferred from homology"/>
<evidence type="ECO:0000256" key="3">
    <source>
        <dbReference type="ARBA" id="ARBA00023002"/>
    </source>
</evidence>
<evidence type="ECO:0000313" key="4">
    <source>
        <dbReference type="EMBL" id="CAJ1506148.1"/>
    </source>
</evidence>
<dbReference type="PROSITE" id="PS00061">
    <property type="entry name" value="ADH_SHORT"/>
    <property type="match status" value="1"/>
</dbReference>
<evidence type="ECO:0000313" key="5">
    <source>
        <dbReference type="Proteomes" id="UP001190336"/>
    </source>
</evidence>
<protein>
    <submittedName>
        <fullName evidence="4">SDR family oxidoreductase</fullName>
        <ecNumber evidence="4">1.-.-.-</ecNumber>
    </submittedName>
</protein>
<dbReference type="PANTHER" id="PTHR43391:SF14">
    <property type="entry name" value="DEHYDROGENASE_REDUCTASE SDR FAMILY PROTEIN 7-LIKE"/>
    <property type="match status" value="1"/>
</dbReference>
<dbReference type="RefSeq" id="WP_308474514.1">
    <property type="nucleotide sequence ID" value="NZ_OY726394.1"/>
</dbReference>
<evidence type="ECO:0000256" key="1">
    <source>
        <dbReference type="ARBA" id="ARBA00006484"/>
    </source>
</evidence>
<dbReference type="Pfam" id="PF00106">
    <property type="entry name" value="adh_short"/>
    <property type="match status" value="1"/>
</dbReference>
<evidence type="ECO:0000256" key="2">
    <source>
        <dbReference type="ARBA" id="ARBA00022857"/>
    </source>
</evidence>
<dbReference type="PRINTS" id="PR00081">
    <property type="entry name" value="GDHRDH"/>
</dbReference>
<gene>
    <name evidence="4" type="ORF">MU0083_003873</name>
</gene>
<keyword evidence="2" id="KW-0521">NADP</keyword>
<dbReference type="EMBL" id="OY726394">
    <property type="protein sequence ID" value="CAJ1506148.1"/>
    <property type="molecule type" value="Genomic_DNA"/>
</dbReference>
<dbReference type="SUPFAM" id="SSF51735">
    <property type="entry name" value="NAD(P)-binding Rossmann-fold domains"/>
    <property type="match status" value="1"/>
</dbReference>
<dbReference type="InterPro" id="IPR002347">
    <property type="entry name" value="SDR_fam"/>
</dbReference>
<dbReference type="InterPro" id="IPR020904">
    <property type="entry name" value="Sc_DH/Rdtase_CS"/>
</dbReference>
<dbReference type="GO" id="GO:0016491">
    <property type="term" value="F:oxidoreductase activity"/>
    <property type="evidence" value="ECO:0007669"/>
    <property type="project" value="UniProtKB-KW"/>
</dbReference>
<keyword evidence="3 4" id="KW-0560">Oxidoreductase</keyword>
<reference evidence="4 5" key="1">
    <citation type="submission" date="2023-08" db="EMBL/GenBank/DDBJ databases">
        <authorList>
            <person name="Folkvardsen B D."/>
            <person name="Norman A."/>
        </authorList>
    </citation>
    <scope>NUCLEOTIDE SEQUENCE [LARGE SCALE GENOMIC DNA]</scope>
    <source>
        <strain evidence="4 5">Mu0083</strain>
    </source>
</reference>
<name>A0ABN9NGX3_9MYCO</name>
<dbReference type="Gene3D" id="3.40.50.720">
    <property type="entry name" value="NAD(P)-binding Rossmann-like Domain"/>
    <property type="match status" value="1"/>
</dbReference>
<accession>A0ABN9NGX3</accession>
<dbReference type="Proteomes" id="UP001190336">
    <property type="component" value="Chromosome"/>
</dbReference>